<protein>
    <submittedName>
        <fullName evidence="2">Uncharacterized protein</fullName>
    </submittedName>
</protein>
<comment type="caution">
    <text evidence="2">The sequence shown here is derived from an EMBL/GenBank/DDBJ whole genome shotgun (WGS) entry which is preliminary data.</text>
</comment>
<name>A0A2T7PDX5_POMCA</name>
<feature type="region of interest" description="Disordered" evidence="1">
    <location>
        <begin position="63"/>
        <end position="146"/>
    </location>
</feature>
<dbReference type="AlphaFoldDB" id="A0A2T7PDX5"/>
<feature type="compositionally biased region" description="Low complexity" evidence="1">
    <location>
        <begin position="82"/>
        <end position="97"/>
    </location>
</feature>
<reference evidence="2 3" key="1">
    <citation type="submission" date="2018-04" db="EMBL/GenBank/DDBJ databases">
        <title>The genome of golden apple snail Pomacea canaliculata provides insight into stress tolerance and invasive adaptation.</title>
        <authorList>
            <person name="Liu C."/>
            <person name="Liu B."/>
            <person name="Ren Y."/>
            <person name="Zhang Y."/>
            <person name="Wang H."/>
            <person name="Li S."/>
            <person name="Jiang F."/>
            <person name="Yin L."/>
            <person name="Zhang G."/>
            <person name="Qian W."/>
            <person name="Fan W."/>
        </authorList>
    </citation>
    <scope>NUCLEOTIDE SEQUENCE [LARGE SCALE GENOMIC DNA]</scope>
    <source>
        <strain evidence="2">SZHN2017</strain>
        <tissue evidence="2">Muscle</tissue>
    </source>
</reference>
<evidence type="ECO:0000313" key="2">
    <source>
        <dbReference type="EMBL" id="PVD31616.1"/>
    </source>
</evidence>
<proteinExistence type="predicted"/>
<evidence type="ECO:0000256" key="1">
    <source>
        <dbReference type="SAM" id="MobiDB-lite"/>
    </source>
</evidence>
<dbReference type="Proteomes" id="UP000245119">
    <property type="component" value="Linkage Group LG4"/>
</dbReference>
<keyword evidence="3" id="KW-1185">Reference proteome</keyword>
<organism evidence="2 3">
    <name type="scientific">Pomacea canaliculata</name>
    <name type="common">Golden apple snail</name>
    <dbReference type="NCBI Taxonomy" id="400727"/>
    <lineage>
        <taxon>Eukaryota</taxon>
        <taxon>Metazoa</taxon>
        <taxon>Spiralia</taxon>
        <taxon>Lophotrochozoa</taxon>
        <taxon>Mollusca</taxon>
        <taxon>Gastropoda</taxon>
        <taxon>Caenogastropoda</taxon>
        <taxon>Architaenioglossa</taxon>
        <taxon>Ampullarioidea</taxon>
        <taxon>Ampullariidae</taxon>
        <taxon>Pomacea</taxon>
    </lineage>
</organism>
<dbReference type="EMBL" id="PZQS01000004">
    <property type="protein sequence ID" value="PVD31616.1"/>
    <property type="molecule type" value="Genomic_DNA"/>
</dbReference>
<sequence>MSLMADSGTGGRPDDDLQSADCVVVTPTTGTCERRLKIDPLMSYYRAQQGCPQEALEYRHLLPARHQRPQSPGCPDVLLQEGSTTPSFPAGTTTTTSQHGWSGLDSMTRDGSRGVSSGDLLSRGNSDGPQTEKKNGEGETSSLRPL</sequence>
<gene>
    <name evidence="2" type="ORF">C0Q70_07032</name>
</gene>
<evidence type="ECO:0000313" key="3">
    <source>
        <dbReference type="Proteomes" id="UP000245119"/>
    </source>
</evidence>
<accession>A0A2T7PDX5</accession>